<protein>
    <submittedName>
        <fullName evidence="2">Uncharacterized protein</fullName>
    </submittedName>
</protein>
<keyword evidence="1" id="KW-0812">Transmembrane</keyword>
<proteinExistence type="predicted"/>
<evidence type="ECO:0000256" key="1">
    <source>
        <dbReference type="SAM" id="Phobius"/>
    </source>
</evidence>
<feature type="transmembrane region" description="Helical" evidence="1">
    <location>
        <begin position="37"/>
        <end position="54"/>
    </location>
</feature>
<keyword evidence="3" id="KW-1185">Reference proteome</keyword>
<dbReference type="EMBL" id="BAABHK010000004">
    <property type="protein sequence ID" value="GAA4626848.1"/>
    <property type="molecule type" value="Genomic_DNA"/>
</dbReference>
<comment type="caution">
    <text evidence="2">The sequence shown here is derived from an EMBL/GenBank/DDBJ whole genome shotgun (WGS) entry which is preliminary data.</text>
</comment>
<feature type="transmembrane region" description="Helical" evidence="1">
    <location>
        <begin position="61"/>
        <end position="82"/>
    </location>
</feature>
<evidence type="ECO:0000313" key="2">
    <source>
        <dbReference type="EMBL" id="GAA4626848.1"/>
    </source>
</evidence>
<keyword evidence="1" id="KW-0472">Membrane</keyword>
<dbReference type="RefSeq" id="WP_345432066.1">
    <property type="nucleotide sequence ID" value="NZ_BAABHK010000004.1"/>
</dbReference>
<keyword evidence="1" id="KW-1133">Transmembrane helix</keyword>
<evidence type="ECO:0000313" key="3">
    <source>
        <dbReference type="Proteomes" id="UP001501442"/>
    </source>
</evidence>
<dbReference type="Proteomes" id="UP001501442">
    <property type="component" value="Unassembled WGS sequence"/>
</dbReference>
<organism evidence="2 3">
    <name type="scientific">Actinoallomurus vinaceus</name>
    <dbReference type="NCBI Taxonomy" id="1080074"/>
    <lineage>
        <taxon>Bacteria</taxon>
        <taxon>Bacillati</taxon>
        <taxon>Actinomycetota</taxon>
        <taxon>Actinomycetes</taxon>
        <taxon>Streptosporangiales</taxon>
        <taxon>Thermomonosporaceae</taxon>
        <taxon>Actinoallomurus</taxon>
    </lineage>
</organism>
<reference evidence="3" key="1">
    <citation type="journal article" date="2019" name="Int. J. Syst. Evol. Microbiol.">
        <title>The Global Catalogue of Microorganisms (GCM) 10K type strain sequencing project: providing services to taxonomists for standard genome sequencing and annotation.</title>
        <authorList>
            <consortium name="The Broad Institute Genomics Platform"/>
            <consortium name="The Broad Institute Genome Sequencing Center for Infectious Disease"/>
            <person name="Wu L."/>
            <person name="Ma J."/>
        </authorList>
    </citation>
    <scope>NUCLEOTIDE SEQUENCE [LARGE SCALE GENOMIC DNA]</scope>
    <source>
        <strain evidence="3">JCM 17939</strain>
    </source>
</reference>
<name>A0ABP8UCW3_9ACTN</name>
<gene>
    <name evidence="2" type="ORF">GCM10023196_036770</name>
</gene>
<sequence>MKPKLAVFGYPSLIVAFVAAGLNLLVGFGLPFTRVEVGLVNAAVAAVAAAVTAYKTRPYPVPLLVGAGNALIAVAVGVGAHISPAITSIIDGGIVLAAAFFTHQAVSPVVISQPTAPASITSAG</sequence>
<feature type="transmembrane region" description="Helical" evidence="1">
    <location>
        <begin position="7"/>
        <end position="31"/>
    </location>
</feature>
<accession>A0ABP8UCW3</accession>